<evidence type="ECO:0000256" key="6">
    <source>
        <dbReference type="ARBA" id="ARBA00022679"/>
    </source>
</evidence>
<feature type="transmembrane region" description="Helical" evidence="12">
    <location>
        <begin position="498"/>
        <end position="517"/>
    </location>
</feature>
<comment type="caution">
    <text evidence="14">The sequence shown here is derived from an EMBL/GenBank/DDBJ whole genome shotgun (WGS) entry which is preliminary data.</text>
</comment>
<keyword evidence="12" id="KW-1133">Transmembrane helix</keyword>
<dbReference type="InterPro" id="IPR003661">
    <property type="entry name" value="HisK_dim/P_dom"/>
</dbReference>
<dbReference type="AlphaFoldDB" id="L1QIH8"/>
<evidence type="ECO:0000256" key="10">
    <source>
        <dbReference type="ARBA" id="ARBA00023012"/>
    </source>
</evidence>
<organism evidence="14 15">
    <name type="scientific">Clostridium celatum DSM 1785</name>
    <dbReference type="NCBI Taxonomy" id="545697"/>
    <lineage>
        <taxon>Bacteria</taxon>
        <taxon>Bacillati</taxon>
        <taxon>Bacillota</taxon>
        <taxon>Clostridia</taxon>
        <taxon>Eubacteriales</taxon>
        <taxon>Clostridiaceae</taxon>
        <taxon>Clostridium</taxon>
    </lineage>
</organism>
<dbReference type="Gene3D" id="2.60.40.10">
    <property type="entry name" value="Immunoglobulins"/>
    <property type="match status" value="1"/>
</dbReference>
<dbReference type="SUPFAM" id="SSF47384">
    <property type="entry name" value="Homodimeric domain of signal transducing histidine kinase"/>
    <property type="match status" value="1"/>
</dbReference>
<dbReference type="GO" id="GO:0005886">
    <property type="term" value="C:plasma membrane"/>
    <property type="evidence" value="ECO:0007669"/>
    <property type="project" value="UniProtKB-SubCell"/>
</dbReference>
<evidence type="ECO:0000256" key="5">
    <source>
        <dbReference type="ARBA" id="ARBA00022553"/>
    </source>
</evidence>
<dbReference type="Pfam" id="PF07494">
    <property type="entry name" value="Reg_prop"/>
    <property type="match status" value="4"/>
</dbReference>
<dbReference type="InterPro" id="IPR036890">
    <property type="entry name" value="HATPase_C_sf"/>
</dbReference>
<dbReference type="InterPro" id="IPR005467">
    <property type="entry name" value="His_kinase_dom"/>
</dbReference>
<dbReference type="Pfam" id="PF02518">
    <property type="entry name" value="HATPase_c"/>
    <property type="match status" value="1"/>
</dbReference>
<evidence type="ECO:0000256" key="11">
    <source>
        <dbReference type="ARBA" id="ARBA00023136"/>
    </source>
</evidence>
<evidence type="ECO:0000256" key="2">
    <source>
        <dbReference type="ARBA" id="ARBA00004236"/>
    </source>
</evidence>
<keyword evidence="15" id="KW-1185">Reference proteome</keyword>
<dbReference type="SUPFAM" id="SSF55874">
    <property type="entry name" value="ATPase domain of HSP90 chaperone/DNA topoisomerase II/histidine kinase"/>
    <property type="match status" value="1"/>
</dbReference>
<dbReference type="InterPro" id="IPR004358">
    <property type="entry name" value="Sig_transdc_His_kin-like_C"/>
</dbReference>
<dbReference type="FunFam" id="3.30.565.10:FF:000023">
    <property type="entry name" value="PAS domain-containing sensor histidine kinase"/>
    <property type="match status" value="1"/>
</dbReference>
<dbReference type="SMART" id="SM00387">
    <property type="entry name" value="HATPase_c"/>
    <property type="match status" value="1"/>
</dbReference>
<evidence type="ECO:0000313" key="14">
    <source>
        <dbReference type="EMBL" id="EKY27382.1"/>
    </source>
</evidence>
<dbReference type="PATRIC" id="fig|545697.3.peg.1394"/>
<keyword evidence="4" id="KW-1003">Cell membrane</keyword>
<dbReference type="Gene3D" id="2.130.10.10">
    <property type="entry name" value="YVTN repeat-like/Quinoprotein amine dehydrogenase"/>
    <property type="match status" value="2"/>
</dbReference>
<dbReference type="Proteomes" id="UP000010420">
    <property type="component" value="Unassembled WGS sequence"/>
</dbReference>
<evidence type="ECO:0000256" key="8">
    <source>
        <dbReference type="ARBA" id="ARBA00022777"/>
    </source>
</evidence>
<evidence type="ECO:0000259" key="13">
    <source>
        <dbReference type="PROSITE" id="PS50109"/>
    </source>
</evidence>
<evidence type="ECO:0000313" key="15">
    <source>
        <dbReference type="Proteomes" id="UP000010420"/>
    </source>
</evidence>
<evidence type="ECO:0000256" key="7">
    <source>
        <dbReference type="ARBA" id="ARBA00022741"/>
    </source>
</evidence>
<dbReference type="InterPro" id="IPR036097">
    <property type="entry name" value="HisK_dim/P_sf"/>
</dbReference>
<accession>L1QIH8</accession>
<dbReference type="SUPFAM" id="SSF63829">
    <property type="entry name" value="Calcium-dependent phosphotriesterase"/>
    <property type="match status" value="2"/>
</dbReference>
<evidence type="ECO:0000256" key="4">
    <source>
        <dbReference type="ARBA" id="ARBA00022475"/>
    </source>
</evidence>
<dbReference type="PROSITE" id="PS50109">
    <property type="entry name" value="HIS_KIN"/>
    <property type="match status" value="1"/>
</dbReference>
<dbReference type="Pfam" id="PF00512">
    <property type="entry name" value="HisKA"/>
    <property type="match status" value="1"/>
</dbReference>
<reference evidence="14 15" key="1">
    <citation type="submission" date="2012-05" db="EMBL/GenBank/DDBJ databases">
        <authorList>
            <person name="Weinstock G."/>
            <person name="Sodergren E."/>
            <person name="Lobos E.A."/>
            <person name="Fulton L."/>
            <person name="Fulton R."/>
            <person name="Courtney L."/>
            <person name="Fronick C."/>
            <person name="O'Laughlin M."/>
            <person name="Godfrey J."/>
            <person name="Wilson R.M."/>
            <person name="Miner T."/>
            <person name="Farmer C."/>
            <person name="Delehaunty K."/>
            <person name="Cordes M."/>
            <person name="Minx P."/>
            <person name="Tomlinson C."/>
            <person name="Chen J."/>
            <person name="Wollam A."/>
            <person name="Pepin K.H."/>
            <person name="Bhonagiri V."/>
            <person name="Zhang X."/>
            <person name="Suruliraj S."/>
            <person name="Warren W."/>
            <person name="Mitreva M."/>
            <person name="Mardis E.R."/>
            <person name="Wilson R.K."/>
        </authorList>
    </citation>
    <scope>NUCLEOTIDE SEQUENCE [LARGE SCALE GENOMIC DNA]</scope>
    <source>
        <strain evidence="14 15">DSM 1785</strain>
    </source>
</reference>
<evidence type="ECO:0000256" key="1">
    <source>
        <dbReference type="ARBA" id="ARBA00000085"/>
    </source>
</evidence>
<keyword evidence="10" id="KW-0902">Two-component regulatory system</keyword>
<keyword evidence="12" id="KW-0812">Transmembrane</keyword>
<dbReference type="InterPro" id="IPR015943">
    <property type="entry name" value="WD40/YVTN_repeat-like_dom_sf"/>
</dbReference>
<comment type="catalytic activity">
    <reaction evidence="1">
        <text>ATP + protein L-histidine = ADP + protein N-phospho-L-histidine.</text>
        <dbReference type="EC" id="2.7.13.3"/>
    </reaction>
</comment>
<name>L1QIH8_9CLOT</name>
<dbReference type="PANTHER" id="PTHR43547:SF2">
    <property type="entry name" value="HYBRID SIGNAL TRANSDUCTION HISTIDINE KINASE C"/>
    <property type="match status" value="1"/>
</dbReference>
<dbReference type="EC" id="2.7.13.3" evidence="3"/>
<dbReference type="SMART" id="SM00388">
    <property type="entry name" value="HisKA"/>
    <property type="match status" value="1"/>
</dbReference>
<dbReference type="InterPro" id="IPR003594">
    <property type="entry name" value="HATPase_dom"/>
</dbReference>
<dbReference type="Gene3D" id="1.10.287.130">
    <property type="match status" value="1"/>
</dbReference>
<sequence length="789" mass="90776">MRDSSGVFWIATEGGLSKYDEKNNTFITYRNKIYDRNSLVDNNIYSMIEDRTGLIWLGTYAGISLFNPKIAIQHFKNDPFDERTINDNMISALYEDKDELIWIGTRNNGVNIFDRKTDEVIHIITDDEEIIESDDILDITGNEESIFIATANGVSIINKKEKTIRNYNEDDGIANNIVRSLLYDELGCLWIGTTNGLVILNLETSEIIDLTYLLDKYLPKDRYIGEIYKDKDGEYWIGSFVKGGLLRINPKLNKITVYKNKEGDENSISNDSIRCIVEGQSGEIWIGTSFGLNKFNKEDESFISYTTKDGIANNTIYGILIDSYGNPWFSSNMGISKLNLKTDTIINFDLTDGLQSNEFNGNSYFKNKNGEFLFGGINGFNIINPESITKDEYKEKVVFDRFEINGNEVGELESKKLQYFENNIYIEVFVPIYKNTKNIQYYYLLEGGSDEWQLMNSNSITLSNLSSGKYTFRVKARSNNGTFIDEAVVNFTIKPPVWFSNIAFLVYIIAILLLVIHNKNKMRKLDRMVNLRTKELNEEMERNTELFDKVIKLERRKNNYLINLSHELRTPLNVIYSTEQLIRELNKGKKGLDKDNIEKYMLIIRNNTKRLLKIINDLIDTSKIEHGSYKMNIKEINIVYVVEEAALSLRQYIESKGITLIIDPDIEEKIIEADENEIERCIVNIVNNAYKFTNYGGYIKVEIKDLDDEVKIEISDNGIGIDKENYEVIFNRFNQIVDPNSEIKKGSGLGLTITKKIIDLHQGKIYVESQVGKGSKFIIILPTKQNNNI</sequence>
<dbReference type="PRINTS" id="PR00344">
    <property type="entry name" value="BCTRLSENSOR"/>
</dbReference>
<protein>
    <recommendedName>
        <fullName evidence="3">histidine kinase</fullName>
        <ecNumber evidence="3">2.7.13.3</ecNumber>
    </recommendedName>
</protein>
<dbReference type="STRING" id="545697.HMPREF0216_01415"/>
<evidence type="ECO:0000256" key="9">
    <source>
        <dbReference type="ARBA" id="ARBA00022840"/>
    </source>
</evidence>
<dbReference type="InterPro" id="IPR011123">
    <property type="entry name" value="Y_Y_Y"/>
</dbReference>
<dbReference type="InterPro" id="IPR013783">
    <property type="entry name" value="Ig-like_fold"/>
</dbReference>
<dbReference type="GO" id="GO:0000155">
    <property type="term" value="F:phosphorelay sensor kinase activity"/>
    <property type="evidence" value="ECO:0007669"/>
    <property type="project" value="InterPro"/>
</dbReference>
<dbReference type="Pfam" id="PF07495">
    <property type="entry name" value="Y_Y_Y"/>
    <property type="match status" value="1"/>
</dbReference>
<dbReference type="Gene3D" id="3.30.565.10">
    <property type="entry name" value="Histidine kinase-like ATPase, C-terminal domain"/>
    <property type="match status" value="1"/>
</dbReference>
<keyword evidence="9" id="KW-0067">ATP-binding</keyword>
<dbReference type="CDD" id="cd00082">
    <property type="entry name" value="HisKA"/>
    <property type="match status" value="1"/>
</dbReference>
<evidence type="ECO:0000256" key="12">
    <source>
        <dbReference type="SAM" id="Phobius"/>
    </source>
</evidence>
<keyword evidence="8 14" id="KW-0418">Kinase</keyword>
<keyword evidence="5" id="KW-0597">Phosphoprotein</keyword>
<feature type="domain" description="Histidine kinase" evidence="13">
    <location>
        <begin position="563"/>
        <end position="785"/>
    </location>
</feature>
<dbReference type="CDD" id="cd00063">
    <property type="entry name" value="FN3"/>
    <property type="match status" value="1"/>
</dbReference>
<dbReference type="EMBL" id="AMEZ01000036">
    <property type="protein sequence ID" value="EKY27382.1"/>
    <property type="molecule type" value="Genomic_DNA"/>
</dbReference>
<dbReference type="HOGENOM" id="CLU_000445_28_2_9"/>
<dbReference type="GO" id="GO:0005524">
    <property type="term" value="F:ATP binding"/>
    <property type="evidence" value="ECO:0007669"/>
    <property type="project" value="UniProtKB-KW"/>
</dbReference>
<keyword evidence="7" id="KW-0547">Nucleotide-binding</keyword>
<dbReference type="eggNOG" id="COG2205">
    <property type="taxonomic scope" value="Bacteria"/>
</dbReference>
<dbReference type="InterPro" id="IPR003961">
    <property type="entry name" value="FN3_dom"/>
</dbReference>
<evidence type="ECO:0000256" key="3">
    <source>
        <dbReference type="ARBA" id="ARBA00012438"/>
    </source>
</evidence>
<dbReference type="InterPro" id="IPR011110">
    <property type="entry name" value="Reg_prop"/>
</dbReference>
<comment type="subcellular location">
    <subcellularLocation>
        <location evidence="2">Cell membrane</location>
    </subcellularLocation>
</comment>
<keyword evidence="6" id="KW-0808">Transferase</keyword>
<gene>
    <name evidence="14" type="ORF">HMPREF0216_01415</name>
</gene>
<proteinExistence type="predicted"/>
<keyword evidence="11 12" id="KW-0472">Membrane</keyword>
<dbReference type="PANTHER" id="PTHR43547">
    <property type="entry name" value="TWO-COMPONENT HISTIDINE KINASE"/>
    <property type="match status" value="1"/>
</dbReference>
<dbReference type="eggNOG" id="COG3292">
    <property type="taxonomic scope" value="Bacteria"/>
</dbReference>
<dbReference type="RefSeq" id="WP_005212695.1">
    <property type="nucleotide sequence ID" value="NZ_KB291628.1"/>
</dbReference>